<dbReference type="InterPro" id="IPR008995">
    <property type="entry name" value="Mo/tungstate-bd_C_term_dom"/>
</dbReference>
<dbReference type="InterPro" id="IPR004606">
    <property type="entry name" value="Mop_domain"/>
</dbReference>
<evidence type="ECO:0000256" key="4">
    <source>
        <dbReference type="ARBA" id="ARBA00022519"/>
    </source>
</evidence>
<dbReference type="InterPro" id="IPR011868">
    <property type="entry name" value="ModC_ABC_ATP-bd"/>
</dbReference>
<reference evidence="13" key="1">
    <citation type="submission" date="2017-05" db="EMBL/GenBank/DDBJ databases">
        <authorList>
            <person name="Sharma S."/>
            <person name="Sidhu C."/>
            <person name="Pinnaka A.K."/>
        </authorList>
    </citation>
    <scope>NUCLEOTIDE SEQUENCE [LARGE SCALE GENOMIC DNA]</scope>
    <source>
        <strain evidence="13">AK93</strain>
    </source>
</reference>
<evidence type="ECO:0000313" key="12">
    <source>
        <dbReference type="EMBL" id="RFA37916.1"/>
    </source>
</evidence>
<dbReference type="SUPFAM" id="SSF50331">
    <property type="entry name" value="MOP-like"/>
    <property type="match status" value="1"/>
</dbReference>
<dbReference type="PROSITE" id="PS00211">
    <property type="entry name" value="ABC_TRANSPORTER_1"/>
    <property type="match status" value="1"/>
</dbReference>
<dbReference type="OrthoDB" id="9802264at2"/>
<dbReference type="EMBL" id="NFZW01000006">
    <property type="protein sequence ID" value="RFA37916.1"/>
    <property type="molecule type" value="Genomic_DNA"/>
</dbReference>
<organism evidence="12 13">
    <name type="scientific">Alkalilimnicola ehrlichii</name>
    <dbReference type="NCBI Taxonomy" id="351052"/>
    <lineage>
        <taxon>Bacteria</taxon>
        <taxon>Pseudomonadati</taxon>
        <taxon>Pseudomonadota</taxon>
        <taxon>Gammaproteobacteria</taxon>
        <taxon>Chromatiales</taxon>
        <taxon>Ectothiorhodospiraceae</taxon>
        <taxon>Alkalilimnicola</taxon>
    </lineage>
</organism>
<dbReference type="Gene3D" id="3.40.50.300">
    <property type="entry name" value="P-loop containing nucleotide triphosphate hydrolases"/>
    <property type="match status" value="1"/>
</dbReference>
<keyword evidence="7" id="KW-1278">Translocase</keyword>
<dbReference type="NCBIfam" id="TIGR02142">
    <property type="entry name" value="modC_ABC"/>
    <property type="match status" value="1"/>
</dbReference>
<feature type="domain" description="ABC transporter" evidence="10">
    <location>
        <begin position="1"/>
        <end position="231"/>
    </location>
</feature>
<keyword evidence="13" id="KW-1185">Reference proteome</keyword>
<evidence type="ECO:0000256" key="5">
    <source>
        <dbReference type="ARBA" id="ARBA00022741"/>
    </source>
</evidence>
<keyword evidence="5" id="KW-0547">Nucleotide-binding</keyword>
<evidence type="ECO:0000256" key="6">
    <source>
        <dbReference type="ARBA" id="ARBA00022840"/>
    </source>
</evidence>
<sequence>MIDFDFHLERGAFTLQLASRIPGNGITALFGRSGCGKTTLLRCIAGLERRVRGHLHMQGEVWQDQQCFLRPEQRAIGYVFQEGRLFPHLSVQRNLEYGLRRIPASQRRIEFAEVVELLGLRELVKRLPNELSGGQRQRVAIGRALLTCPQVLLMDEPLAALDAISKAEIMPYLERLHGELAIPVLLVSHSLEEVSRLADHMLLLDGGRLRAEGPLLQMLTRTDLPLAHSDNASAVLEAKVLNNTDDHMSELVCGGGHRLLISRENVVPGQEVRARILARDVAVALEPPTASSVSNCLPVRILEISDDPHPGHVLLRLDLDGQALLSRITRRSRERLALAPDMKAYALIKGITLN</sequence>
<keyword evidence="3 9" id="KW-0500">Molybdenum</keyword>
<dbReference type="PANTHER" id="PTHR43514:SF10">
    <property type="entry name" value="MOLYBDENUM IMPORT ATP-BINDING PROTEIN MODC 2"/>
    <property type="match status" value="1"/>
</dbReference>
<dbReference type="InterPro" id="IPR005116">
    <property type="entry name" value="Transp-assoc_OB_typ1"/>
</dbReference>
<dbReference type="InterPro" id="IPR050334">
    <property type="entry name" value="Molybdenum_import_ModC"/>
</dbReference>
<feature type="domain" description="Mop" evidence="11">
    <location>
        <begin position="290"/>
        <end position="354"/>
    </location>
</feature>
<keyword evidence="1" id="KW-0813">Transport</keyword>
<dbReference type="InterPro" id="IPR003439">
    <property type="entry name" value="ABC_transporter-like_ATP-bd"/>
</dbReference>
<dbReference type="AlphaFoldDB" id="A0A3E0X0U7"/>
<accession>A0A3E0X0U7</accession>
<dbReference type="Proteomes" id="UP000256763">
    <property type="component" value="Unassembled WGS sequence"/>
</dbReference>
<proteinExistence type="predicted"/>
<dbReference type="GO" id="GO:0140359">
    <property type="term" value="F:ABC-type transporter activity"/>
    <property type="evidence" value="ECO:0007669"/>
    <property type="project" value="InterPro"/>
</dbReference>
<gene>
    <name evidence="12" type="ORF">CAL65_08335</name>
</gene>
<dbReference type="Gene3D" id="2.40.50.100">
    <property type="match status" value="1"/>
</dbReference>
<evidence type="ECO:0000259" key="10">
    <source>
        <dbReference type="PROSITE" id="PS50893"/>
    </source>
</evidence>
<dbReference type="GO" id="GO:0005524">
    <property type="term" value="F:ATP binding"/>
    <property type="evidence" value="ECO:0007669"/>
    <property type="project" value="UniProtKB-KW"/>
</dbReference>
<dbReference type="PROSITE" id="PS50893">
    <property type="entry name" value="ABC_TRANSPORTER_2"/>
    <property type="match status" value="1"/>
</dbReference>
<dbReference type="PANTHER" id="PTHR43514">
    <property type="entry name" value="ABC TRANSPORTER I FAMILY MEMBER 10"/>
    <property type="match status" value="1"/>
</dbReference>
<dbReference type="GO" id="GO:0016020">
    <property type="term" value="C:membrane"/>
    <property type="evidence" value="ECO:0007669"/>
    <property type="project" value="InterPro"/>
</dbReference>
<dbReference type="InterPro" id="IPR027417">
    <property type="entry name" value="P-loop_NTPase"/>
</dbReference>
<keyword evidence="8" id="KW-0472">Membrane</keyword>
<keyword evidence="4" id="KW-0997">Cell inner membrane</keyword>
<protein>
    <submittedName>
        <fullName evidence="12">Molybdenum ABC transporter ATP-binding protein</fullName>
    </submittedName>
</protein>
<evidence type="ECO:0000256" key="8">
    <source>
        <dbReference type="ARBA" id="ARBA00023136"/>
    </source>
</evidence>
<evidence type="ECO:0000256" key="9">
    <source>
        <dbReference type="PROSITE-ProRule" id="PRU01213"/>
    </source>
</evidence>
<dbReference type="GO" id="GO:0015098">
    <property type="term" value="F:molybdate ion transmembrane transporter activity"/>
    <property type="evidence" value="ECO:0007669"/>
    <property type="project" value="InterPro"/>
</dbReference>
<dbReference type="GO" id="GO:0016887">
    <property type="term" value="F:ATP hydrolysis activity"/>
    <property type="evidence" value="ECO:0007669"/>
    <property type="project" value="InterPro"/>
</dbReference>
<evidence type="ECO:0000313" key="13">
    <source>
        <dbReference type="Proteomes" id="UP000256763"/>
    </source>
</evidence>
<evidence type="ECO:0000256" key="1">
    <source>
        <dbReference type="ARBA" id="ARBA00022448"/>
    </source>
</evidence>
<evidence type="ECO:0000256" key="7">
    <source>
        <dbReference type="ARBA" id="ARBA00022967"/>
    </source>
</evidence>
<name>A0A3E0X0U7_9GAMM</name>
<keyword evidence="2" id="KW-1003">Cell membrane</keyword>
<dbReference type="SMART" id="SM00382">
    <property type="entry name" value="AAA"/>
    <property type="match status" value="1"/>
</dbReference>
<keyword evidence="6 12" id="KW-0067">ATP-binding</keyword>
<evidence type="ECO:0000259" key="11">
    <source>
        <dbReference type="PROSITE" id="PS51866"/>
    </source>
</evidence>
<evidence type="ECO:0000256" key="3">
    <source>
        <dbReference type="ARBA" id="ARBA00022505"/>
    </source>
</evidence>
<dbReference type="InterPro" id="IPR017871">
    <property type="entry name" value="ABC_transporter-like_CS"/>
</dbReference>
<dbReference type="InterPro" id="IPR003593">
    <property type="entry name" value="AAA+_ATPase"/>
</dbReference>
<dbReference type="RefSeq" id="WP_116301628.1">
    <property type="nucleotide sequence ID" value="NZ_NFZV01000005.1"/>
</dbReference>
<dbReference type="Pfam" id="PF00005">
    <property type="entry name" value="ABC_tran"/>
    <property type="match status" value="1"/>
</dbReference>
<dbReference type="PROSITE" id="PS51866">
    <property type="entry name" value="MOP"/>
    <property type="match status" value="1"/>
</dbReference>
<evidence type="ECO:0000256" key="2">
    <source>
        <dbReference type="ARBA" id="ARBA00022475"/>
    </source>
</evidence>
<dbReference type="Pfam" id="PF03459">
    <property type="entry name" value="TOBE"/>
    <property type="match status" value="1"/>
</dbReference>
<dbReference type="SUPFAM" id="SSF52540">
    <property type="entry name" value="P-loop containing nucleoside triphosphate hydrolases"/>
    <property type="match status" value="1"/>
</dbReference>
<comment type="caution">
    <text evidence="12">The sequence shown here is derived from an EMBL/GenBank/DDBJ whole genome shotgun (WGS) entry which is preliminary data.</text>
</comment>